<proteinExistence type="predicted"/>
<dbReference type="AlphaFoldDB" id="A0A914KRU8"/>
<sequence>MFGRRILILLHFSILPFCFTSEEKHLAKHLFSDEEIQEDVKAVDLVIQAPWVEQNTLGVQRMETKRESNRLTDAQKALFDRHWELETIQLEKPEAPKQVDLELLAEALDIVVEMNPNEKEVVIRMDKLSEWAKEEKDANKNKQELDLNLTKSNEEEKKEAKGMTLSQLLKLDMAENKEEEESKEEEKAKQCSEQDKQKFLLNKSVESPIQQQNKTETIFEKINGISGNWWHFTENRQPMEDKINENKEDEDKPFVIFVGENEDFGEKEEKEKREERLQESNENEVFAQIQKGKELRAERPSEMVVIDMNSDKDDSDVESSEEDKIEEKKEAEIEEKEEPMLEIVEIVDLNKENDDEDNDDDDEEDDNSSISEEEIKEEKSTGIFSVLTNLLLGGGRFKREAFPFPAIPNSTKIVEQSDVNSGDNIEKIKIIKSFSGRVKMGDKNVEFSGSKLEITKDLGKEEEKNKGEKREEFLKEIFDNDKKIEDVKEEDDKFVEKMEESISKEKKMEEENEKTKNVGEKENIKLTEKAKIAKYLTEMLTKTSEDRPKRDEKIAYVWYCELQYWVAKFVEKEFSLKDNKNESGNVGKVLDEMDVIVEELEYIRSIWGKILGKLAELTDFIGKEFKRRK</sequence>
<keyword evidence="2" id="KW-0732">Signal</keyword>
<feature type="compositionally biased region" description="Basic and acidic residues" evidence="1">
    <location>
        <begin position="152"/>
        <end position="161"/>
    </location>
</feature>
<evidence type="ECO:0000313" key="4">
    <source>
        <dbReference type="WBParaSite" id="Minc3s00089g04218"/>
    </source>
</evidence>
<feature type="compositionally biased region" description="Acidic residues" evidence="1">
    <location>
        <begin position="353"/>
        <end position="375"/>
    </location>
</feature>
<protein>
    <submittedName>
        <fullName evidence="4">Uncharacterized protein</fullName>
    </submittedName>
</protein>
<feature type="compositionally biased region" description="Basic and acidic residues" evidence="1">
    <location>
        <begin position="135"/>
        <end position="145"/>
    </location>
</feature>
<name>A0A914KRU8_MELIC</name>
<dbReference type="Proteomes" id="UP000887563">
    <property type="component" value="Unplaced"/>
</dbReference>
<feature type="signal peptide" evidence="2">
    <location>
        <begin position="1"/>
        <end position="20"/>
    </location>
</feature>
<reference evidence="4" key="1">
    <citation type="submission" date="2022-11" db="UniProtKB">
        <authorList>
            <consortium name="WormBaseParasite"/>
        </authorList>
    </citation>
    <scope>IDENTIFICATION</scope>
</reference>
<feature type="compositionally biased region" description="Basic and acidic residues" evidence="1">
    <location>
        <begin position="184"/>
        <end position="195"/>
    </location>
</feature>
<dbReference type="WBParaSite" id="Minc3s00089g04218">
    <property type="protein sequence ID" value="Minc3s00089g04218"/>
    <property type="gene ID" value="Minc3s00089g04218"/>
</dbReference>
<feature type="compositionally biased region" description="Basic and acidic residues" evidence="1">
    <location>
        <begin position="267"/>
        <end position="279"/>
    </location>
</feature>
<feature type="compositionally biased region" description="Acidic residues" evidence="1">
    <location>
        <begin position="313"/>
        <end position="324"/>
    </location>
</feature>
<feature type="chain" id="PRO_5037724592" evidence="2">
    <location>
        <begin position="21"/>
        <end position="629"/>
    </location>
</feature>
<evidence type="ECO:0000256" key="2">
    <source>
        <dbReference type="SAM" id="SignalP"/>
    </source>
</evidence>
<evidence type="ECO:0000256" key="1">
    <source>
        <dbReference type="SAM" id="MobiDB-lite"/>
    </source>
</evidence>
<feature type="region of interest" description="Disordered" evidence="1">
    <location>
        <begin position="260"/>
        <end position="379"/>
    </location>
</feature>
<evidence type="ECO:0000313" key="3">
    <source>
        <dbReference type="Proteomes" id="UP000887563"/>
    </source>
</evidence>
<feature type="region of interest" description="Disordered" evidence="1">
    <location>
        <begin position="135"/>
        <end position="195"/>
    </location>
</feature>
<keyword evidence="3" id="KW-1185">Reference proteome</keyword>
<feature type="compositionally biased region" description="Basic and acidic residues" evidence="1">
    <location>
        <begin position="291"/>
        <end position="301"/>
    </location>
</feature>
<accession>A0A914KRU8</accession>
<organism evidence="3 4">
    <name type="scientific">Meloidogyne incognita</name>
    <name type="common">Southern root-knot nematode worm</name>
    <name type="synonym">Oxyuris incognita</name>
    <dbReference type="NCBI Taxonomy" id="6306"/>
    <lineage>
        <taxon>Eukaryota</taxon>
        <taxon>Metazoa</taxon>
        <taxon>Ecdysozoa</taxon>
        <taxon>Nematoda</taxon>
        <taxon>Chromadorea</taxon>
        <taxon>Rhabditida</taxon>
        <taxon>Tylenchina</taxon>
        <taxon>Tylenchomorpha</taxon>
        <taxon>Tylenchoidea</taxon>
        <taxon>Meloidogynidae</taxon>
        <taxon>Meloidogyninae</taxon>
        <taxon>Meloidogyne</taxon>
        <taxon>Meloidogyne incognita group</taxon>
    </lineage>
</organism>